<dbReference type="PANTHER" id="PTHR37625">
    <property type="entry name" value="OUTER MEMBRANE LIPOPROTEIN-RELATED"/>
    <property type="match status" value="1"/>
</dbReference>
<evidence type="ECO:0000313" key="4">
    <source>
        <dbReference type="Proteomes" id="UP000279284"/>
    </source>
</evidence>
<dbReference type="Pfam" id="PF12790">
    <property type="entry name" value="T6SS-SciN"/>
    <property type="match status" value="1"/>
</dbReference>
<dbReference type="InterPro" id="IPR017734">
    <property type="entry name" value="T6SS_SciN"/>
</dbReference>
<dbReference type="EMBL" id="LR134313">
    <property type="protein sequence ID" value="VEF00404.1"/>
    <property type="molecule type" value="Genomic_DNA"/>
</dbReference>
<evidence type="ECO:0000256" key="1">
    <source>
        <dbReference type="SAM" id="MobiDB-lite"/>
    </source>
</evidence>
<organism evidence="3 4">
    <name type="scientific">Neisseria canis</name>
    <dbReference type="NCBI Taxonomy" id="493"/>
    <lineage>
        <taxon>Bacteria</taxon>
        <taxon>Pseudomonadati</taxon>
        <taxon>Pseudomonadota</taxon>
        <taxon>Betaproteobacteria</taxon>
        <taxon>Neisseriales</taxon>
        <taxon>Neisseriaceae</taxon>
        <taxon>Neisseria</taxon>
    </lineage>
</organism>
<gene>
    <name evidence="3" type="ORF">NCTC10296_00837</name>
</gene>
<dbReference type="InterPro" id="IPR038706">
    <property type="entry name" value="Type_VI_SciN-like_sf"/>
</dbReference>
<dbReference type="Gene3D" id="2.60.40.4150">
    <property type="entry name" value="Type VI secretion system, lipoprotein SciN"/>
    <property type="match status" value="1"/>
</dbReference>
<dbReference type="AlphaFoldDB" id="A0A448D793"/>
<dbReference type="Proteomes" id="UP000279284">
    <property type="component" value="Chromosome"/>
</dbReference>
<protein>
    <submittedName>
        <fullName evidence="3">Uncharacterized protein conserved in bacteria</fullName>
    </submittedName>
</protein>
<evidence type="ECO:0000313" key="3">
    <source>
        <dbReference type="EMBL" id="VEF00404.1"/>
    </source>
</evidence>
<dbReference type="PANTHER" id="PTHR37625:SF4">
    <property type="entry name" value="OUTER MEMBRANE LIPOPROTEIN"/>
    <property type="match status" value="1"/>
</dbReference>
<sequence>MHKDLMKYILFLVIPLMLSACASNHKPPKESDESGEMIDLQIIISPDVNFDLVGRPSPIRLDLYQLTSDGEFKKANYFELTNNAKETLGDKLIQQSQFMLYPNTVKILPIKIDSHLKYLGVVASYRDLDNSRWQLILLKQKKRWYQFGKHYFYLNLGRNKLSQLSKTEMRNMLQEYKERHPDNKRIKENGKVRKHDSDLSKGVFREEK</sequence>
<keyword evidence="2" id="KW-0732">Signal</keyword>
<dbReference type="PROSITE" id="PS51257">
    <property type="entry name" value="PROKAR_LIPOPROTEIN"/>
    <property type="match status" value="1"/>
</dbReference>
<keyword evidence="4" id="KW-1185">Reference proteome</keyword>
<feature type="signal peptide" evidence="2">
    <location>
        <begin position="1"/>
        <end position="22"/>
    </location>
</feature>
<proteinExistence type="predicted"/>
<dbReference type="RefSeq" id="WP_085417463.1">
    <property type="nucleotide sequence ID" value="NZ_CAUJPY010000036.1"/>
</dbReference>
<accession>A0A448D793</accession>
<dbReference type="STRING" id="493.BWD07_11040"/>
<dbReference type="OrthoDB" id="5471061at2"/>
<dbReference type="NCBIfam" id="TIGR03352">
    <property type="entry name" value="VI_chp_3"/>
    <property type="match status" value="1"/>
</dbReference>
<dbReference type="KEGG" id="nci:NCTC10296_00837"/>
<reference evidence="3 4" key="1">
    <citation type="submission" date="2018-12" db="EMBL/GenBank/DDBJ databases">
        <authorList>
            <consortium name="Pathogen Informatics"/>
        </authorList>
    </citation>
    <scope>NUCLEOTIDE SEQUENCE [LARGE SCALE GENOMIC DNA]</scope>
    <source>
        <strain evidence="3 4">NCTC10296</strain>
    </source>
</reference>
<evidence type="ECO:0000256" key="2">
    <source>
        <dbReference type="SAM" id="SignalP"/>
    </source>
</evidence>
<feature type="chain" id="PRO_5019280825" evidence="2">
    <location>
        <begin position="23"/>
        <end position="208"/>
    </location>
</feature>
<feature type="region of interest" description="Disordered" evidence="1">
    <location>
        <begin position="179"/>
        <end position="208"/>
    </location>
</feature>
<name>A0A448D793_9NEIS</name>